<comment type="caution">
    <text evidence="1">The sequence shown here is derived from an EMBL/GenBank/DDBJ whole genome shotgun (WGS) entry which is preliminary data.</text>
</comment>
<accession>A0A3N0EFD9</accession>
<dbReference type="OrthoDB" id="3523129at2"/>
<organism evidence="1 2">
    <name type="scientific">Halostreptopolyspora alba</name>
    <dbReference type="NCBI Taxonomy" id="2487137"/>
    <lineage>
        <taxon>Bacteria</taxon>
        <taxon>Bacillati</taxon>
        <taxon>Actinomycetota</taxon>
        <taxon>Actinomycetes</taxon>
        <taxon>Streptosporangiales</taxon>
        <taxon>Nocardiopsidaceae</taxon>
        <taxon>Halostreptopolyspora</taxon>
    </lineage>
</organism>
<evidence type="ECO:0008006" key="3">
    <source>
        <dbReference type="Google" id="ProtNLM"/>
    </source>
</evidence>
<gene>
    <name evidence="1" type="ORF">EFW17_05095</name>
</gene>
<name>A0A3N0EFD9_9ACTN</name>
<protein>
    <recommendedName>
        <fullName evidence="3">Endonuclease/exonuclease/phosphatase family protein</fullName>
    </recommendedName>
</protein>
<proteinExistence type="predicted"/>
<sequence>MTTLPLALLNIQQGWSRDFDFTRFDDVLADVSEPPALIMVNEAVRWWANWGRGKYAAALTLSRVFGTHYGIEIGWCDRSDHPPALLYDTARLRLLAWADEHSCSNTALRNTAELVLAGGDKGPGDPPDLRVRLHHFHFSSGTRRLAEAEVLAAQTGQDVPTIVAGDLNATASGPHLPDKDWQRVGERAPQRLRRKAHQPGGVGAPWVADTRALDTLIGAWDPTTGTRENSPGLYALAEDDWRQRGADPHDTLVPTTNTRAERGGGLVIDWILRNELVELVPDTYRVHIPAPGRQHTDHRLITATVRM</sequence>
<reference evidence="1 2" key="1">
    <citation type="submission" date="2018-11" db="EMBL/GenBank/DDBJ databases">
        <title>The genome draft of YIM 96095.</title>
        <authorList>
            <person name="Tang S.-K."/>
            <person name="Chunyu W.-X."/>
            <person name="Feng Y.-Z."/>
        </authorList>
    </citation>
    <scope>NUCLEOTIDE SEQUENCE [LARGE SCALE GENOMIC DNA]</scope>
    <source>
        <strain evidence="1 2">YIM 96095</strain>
    </source>
</reference>
<dbReference type="Proteomes" id="UP000269198">
    <property type="component" value="Unassembled WGS sequence"/>
</dbReference>
<evidence type="ECO:0000313" key="2">
    <source>
        <dbReference type="Proteomes" id="UP000269198"/>
    </source>
</evidence>
<dbReference type="RefSeq" id="WP_123200098.1">
    <property type="nucleotide sequence ID" value="NZ_RJMB01000003.1"/>
</dbReference>
<dbReference type="SUPFAM" id="SSF56219">
    <property type="entry name" value="DNase I-like"/>
    <property type="match status" value="1"/>
</dbReference>
<dbReference type="AlphaFoldDB" id="A0A3N0EFD9"/>
<evidence type="ECO:0000313" key="1">
    <source>
        <dbReference type="EMBL" id="RNL86573.1"/>
    </source>
</evidence>
<dbReference type="EMBL" id="RJMB01000003">
    <property type="protein sequence ID" value="RNL86573.1"/>
    <property type="molecule type" value="Genomic_DNA"/>
</dbReference>
<keyword evidence="2" id="KW-1185">Reference proteome</keyword>
<dbReference type="Gene3D" id="3.60.10.10">
    <property type="entry name" value="Endonuclease/exonuclease/phosphatase"/>
    <property type="match status" value="1"/>
</dbReference>
<dbReference type="InterPro" id="IPR036691">
    <property type="entry name" value="Endo/exonu/phosph_ase_sf"/>
</dbReference>